<dbReference type="GO" id="GO:0019646">
    <property type="term" value="P:aerobic electron transport chain"/>
    <property type="evidence" value="ECO:0007669"/>
    <property type="project" value="TreeGrafter"/>
</dbReference>
<reference evidence="6 7" key="2">
    <citation type="journal article" date="2010" name="Stand. Genomic Sci.">
        <title>Complete genome sequence of Desulfohalobium retbaense type strain (HR(100)).</title>
        <authorList>
            <person name="Spring S."/>
            <person name="Nolan M."/>
            <person name="Lapidus A."/>
            <person name="Glavina Del Rio T."/>
            <person name="Copeland A."/>
            <person name="Tice H."/>
            <person name="Cheng J.F."/>
            <person name="Lucas S."/>
            <person name="Land M."/>
            <person name="Chen F."/>
            <person name="Bruce D."/>
            <person name="Goodwin L."/>
            <person name="Pitluck S."/>
            <person name="Ivanova N."/>
            <person name="Mavromatis K."/>
            <person name="Mikhailova N."/>
            <person name="Pati A."/>
            <person name="Chen A."/>
            <person name="Palaniappan K."/>
            <person name="Hauser L."/>
            <person name="Chang Y.J."/>
            <person name="Jeffries C.D."/>
            <person name="Munk C."/>
            <person name="Kiss H."/>
            <person name="Chain P."/>
            <person name="Han C."/>
            <person name="Brettin T."/>
            <person name="Detter J.C."/>
            <person name="Schuler E."/>
            <person name="Goker M."/>
            <person name="Rohde M."/>
            <person name="Bristow J."/>
            <person name="Eisen J.A."/>
            <person name="Markowitz V."/>
            <person name="Hugenholtz P."/>
            <person name="Kyrpides N.C."/>
            <person name="Klenk H.P."/>
        </authorList>
    </citation>
    <scope>NUCLEOTIDE SEQUENCE [LARGE SCALE GENOMIC DNA]</scope>
    <source>
        <strain evidence="6 7">DSM 5692</strain>
    </source>
</reference>
<sequence>MARLVLLGGGHAHMTVMASLNEFLDRGHEVRVVGPEPYHYYSGMGPGMLGGHYTPEEIRFDIRRMVESKGASFVEDKAERIDAASRVVHLASGQHLEYDVLSCNTGSVVDQRLAAPDATNVYTVKPIANLLAAQKRIKDLASSKSELRIGVVGGGPAALEVAGNALSWAHRVNASSPKVTVFGGKEFLRRHPGKVRQFAIMSLEQRGIELVQGSYVDKVTGSRIVLEDGSSADVDLVFLAQGVRPSPLFRASDVAVGPNGGLAVNEYLQSTEEPSIFGGGDCIHFEPEPLDKVGVYAVRENPILKANLMAQLEGKELTPFDPGDGYLLIFNLGDGTGIFWRKKTIFHGRPAFWLKDFIDRRFMKRFQKA</sequence>
<dbReference type="Pfam" id="PF07992">
    <property type="entry name" value="Pyr_redox_2"/>
    <property type="match status" value="1"/>
</dbReference>
<dbReference type="STRING" id="485915.Dret_0065"/>
<comment type="cofactor">
    <cofactor evidence="1">
        <name>FAD</name>
        <dbReference type="ChEBI" id="CHEBI:57692"/>
    </cofactor>
</comment>
<gene>
    <name evidence="6" type="ordered locus">Dret_0065</name>
</gene>
<feature type="domain" description="FAD/NAD(P)-binding" evidence="5">
    <location>
        <begin position="3"/>
        <end position="288"/>
    </location>
</feature>
<organism evidence="6 7">
    <name type="scientific">Desulfohalobium retbaense (strain ATCC 49708 / DSM 5692 / JCM 16813 / HR100)</name>
    <dbReference type="NCBI Taxonomy" id="485915"/>
    <lineage>
        <taxon>Bacteria</taxon>
        <taxon>Pseudomonadati</taxon>
        <taxon>Thermodesulfobacteriota</taxon>
        <taxon>Desulfovibrionia</taxon>
        <taxon>Desulfovibrionales</taxon>
        <taxon>Desulfohalobiaceae</taxon>
        <taxon>Desulfohalobium</taxon>
    </lineage>
</organism>
<evidence type="ECO:0000256" key="4">
    <source>
        <dbReference type="ARBA" id="ARBA00023002"/>
    </source>
</evidence>
<keyword evidence="2" id="KW-0285">Flavoprotein</keyword>
<dbReference type="PANTHER" id="PTHR42913:SF9">
    <property type="entry name" value="SLR1591 PROTEIN"/>
    <property type="match status" value="1"/>
</dbReference>
<dbReference type="RefSeq" id="WP_015750526.1">
    <property type="nucleotide sequence ID" value="NC_013223.1"/>
</dbReference>
<reference evidence="7" key="1">
    <citation type="submission" date="2009-09" db="EMBL/GenBank/DDBJ databases">
        <title>The complete chromosome of Desulfohalobium retbaense DSM 5692.</title>
        <authorList>
            <consortium name="US DOE Joint Genome Institute (JGI-PGF)"/>
            <person name="Lucas S."/>
            <person name="Copeland A."/>
            <person name="Lapidus A."/>
            <person name="Glavina del Rio T."/>
            <person name="Dalin E."/>
            <person name="Tice H."/>
            <person name="Bruce D."/>
            <person name="Goodwin L."/>
            <person name="Pitluck S."/>
            <person name="Kyrpides N."/>
            <person name="Mavromatis K."/>
            <person name="Ivanova N."/>
            <person name="Mikhailova N."/>
            <person name="Munk A.C."/>
            <person name="Brettin T."/>
            <person name="Detter J.C."/>
            <person name="Han C."/>
            <person name="Tapia R."/>
            <person name="Larimer F."/>
            <person name="Land M."/>
            <person name="Hauser L."/>
            <person name="Markowitz V."/>
            <person name="Cheng J.-F."/>
            <person name="Hugenholtz P."/>
            <person name="Woyke T."/>
            <person name="Wu D."/>
            <person name="Spring S."/>
            <person name="Klenk H.-P."/>
            <person name="Eisen J.A."/>
        </authorList>
    </citation>
    <scope>NUCLEOTIDE SEQUENCE [LARGE SCALE GENOMIC DNA]</scope>
    <source>
        <strain evidence="7">DSM 5692</strain>
    </source>
</reference>
<evidence type="ECO:0000256" key="3">
    <source>
        <dbReference type="ARBA" id="ARBA00022827"/>
    </source>
</evidence>
<evidence type="ECO:0000259" key="5">
    <source>
        <dbReference type="Pfam" id="PF07992"/>
    </source>
</evidence>
<dbReference type="Proteomes" id="UP000001052">
    <property type="component" value="Chromosome"/>
</dbReference>
<dbReference type="Gene3D" id="3.50.50.100">
    <property type="match status" value="1"/>
</dbReference>
<proteinExistence type="predicted"/>
<dbReference type="EMBL" id="CP001734">
    <property type="protein sequence ID" value="ACV67367.1"/>
    <property type="molecule type" value="Genomic_DNA"/>
</dbReference>
<dbReference type="InterPro" id="IPR023753">
    <property type="entry name" value="FAD/NAD-binding_dom"/>
</dbReference>
<dbReference type="InterPro" id="IPR036188">
    <property type="entry name" value="FAD/NAD-bd_sf"/>
</dbReference>
<dbReference type="AlphaFoldDB" id="C8WZ92"/>
<accession>C8WZ92</accession>
<protein>
    <submittedName>
        <fullName evidence="6">Pyridine nucleotide-disulfide oxidoreductase family protein</fullName>
    </submittedName>
</protein>
<dbReference type="eggNOG" id="COG1252">
    <property type="taxonomic scope" value="Bacteria"/>
</dbReference>
<dbReference type="InterPro" id="IPR051169">
    <property type="entry name" value="NADH-Q_oxidoreductase"/>
</dbReference>
<name>C8WZ92_DESRD</name>
<keyword evidence="7" id="KW-1185">Reference proteome</keyword>
<evidence type="ECO:0000313" key="7">
    <source>
        <dbReference type="Proteomes" id="UP000001052"/>
    </source>
</evidence>
<dbReference type="PRINTS" id="PR00368">
    <property type="entry name" value="FADPNR"/>
</dbReference>
<keyword evidence="4" id="KW-0560">Oxidoreductase</keyword>
<keyword evidence="3" id="KW-0274">FAD</keyword>
<evidence type="ECO:0000313" key="6">
    <source>
        <dbReference type="EMBL" id="ACV67367.1"/>
    </source>
</evidence>
<dbReference type="HOGENOM" id="CLU_021377_4_0_7"/>
<dbReference type="KEGG" id="drt:Dret_0065"/>
<dbReference type="PANTHER" id="PTHR42913">
    <property type="entry name" value="APOPTOSIS-INDUCING FACTOR 1"/>
    <property type="match status" value="1"/>
</dbReference>
<evidence type="ECO:0000256" key="2">
    <source>
        <dbReference type="ARBA" id="ARBA00022630"/>
    </source>
</evidence>
<dbReference type="OrthoDB" id="9767928at2"/>
<dbReference type="SUPFAM" id="SSF51905">
    <property type="entry name" value="FAD/NAD(P)-binding domain"/>
    <property type="match status" value="2"/>
</dbReference>
<dbReference type="GO" id="GO:0003955">
    <property type="term" value="F:NAD(P)H dehydrogenase (quinone) activity"/>
    <property type="evidence" value="ECO:0007669"/>
    <property type="project" value="TreeGrafter"/>
</dbReference>
<evidence type="ECO:0000256" key="1">
    <source>
        <dbReference type="ARBA" id="ARBA00001974"/>
    </source>
</evidence>